<dbReference type="Proteomes" id="UP001221757">
    <property type="component" value="Unassembled WGS sequence"/>
</dbReference>
<evidence type="ECO:0008006" key="3">
    <source>
        <dbReference type="Google" id="ProtNLM"/>
    </source>
</evidence>
<name>A0AAD7BG80_MYCRO</name>
<evidence type="ECO:0000313" key="1">
    <source>
        <dbReference type="EMBL" id="KAJ7620040.1"/>
    </source>
</evidence>
<sequence length="200" mass="22343">MHVQRSRNQFTNDTAYIGTRFLLGLVREQGLVPTHVLKIIHTATGATHILLLFPDGRYMCDCCMATSLGVVCRHYLQAWLKIPGLPFHVSLIRARWYIDPHLDASQIEPVTLTKGVTNHNIRFSAGSLPLTSISNPLSSTQTVASGAPNAARNLTPAASTRTIPQRHVYSTLQADMRSLMNGIQTQDQLDDMRDRLERIR</sequence>
<gene>
    <name evidence="1" type="ORF">B0H17DRAFT_964778</name>
</gene>
<dbReference type="EMBL" id="JARKIE010000709">
    <property type="protein sequence ID" value="KAJ7620040.1"/>
    <property type="molecule type" value="Genomic_DNA"/>
</dbReference>
<accession>A0AAD7BG80</accession>
<protein>
    <recommendedName>
        <fullName evidence="3">SWIM-type domain-containing protein</fullName>
    </recommendedName>
</protein>
<organism evidence="1 2">
    <name type="scientific">Mycena rosella</name>
    <name type="common">Pink bonnet</name>
    <name type="synonym">Agaricus rosellus</name>
    <dbReference type="NCBI Taxonomy" id="1033263"/>
    <lineage>
        <taxon>Eukaryota</taxon>
        <taxon>Fungi</taxon>
        <taxon>Dikarya</taxon>
        <taxon>Basidiomycota</taxon>
        <taxon>Agaricomycotina</taxon>
        <taxon>Agaricomycetes</taxon>
        <taxon>Agaricomycetidae</taxon>
        <taxon>Agaricales</taxon>
        <taxon>Marasmiineae</taxon>
        <taxon>Mycenaceae</taxon>
        <taxon>Mycena</taxon>
    </lineage>
</organism>
<dbReference type="AlphaFoldDB" id="A0AAD7BG80"/>
<evidence type="ECO:0000313" key="2">
    <source>
        <dbReference type="Proteomes" id="UP001221757"/>
    </source>
</evidence>
<keyword evidence="2" id="KW-1185">Reference proteome</keyword>
<reference evidence="1" key="1">
    <citation type="submission" date="2023-03" db="EMBL/GenBank/DDBJ databases">
        <title>Massive genome expansion in bonnet fungi (Mycena s.s.) driven by repeated elements and novel gene families across ecological guilds.</title>
        <authorList>
            <consortium name="Lawrence Berkeley National Laboratory"/>
            <person name="Harder C.B."/>
            <person name="Miyauchi S."/>
            <person name="Viragh M."/>
            <person name="Kuo A."/>
            <person name="Thoen E."/>
            <person name="Andreopoulos B."/>
            <person name="Lu D."/>
            <person name="Skrede I."/>
            <person name="Drula E."/>
            <person name="Henrissat B."/>
            <person name="Morin E."/>
            <person name="Kohler A."/>
            <person name="Barry K."/>
            <person name="LaButti K."/>
            <person name="Morin E."/>
            <person name="Salamov A."/>
            <person name="Lipzen A."/>
            <person name="Mereny Z."/>
            <person name="Hegedus B."/>
            <person name="Baldrian P."/>
            <person name="Stursova M."/>
            <person name="Weitz H."/>
            <person name="Taylor A."/>
            <person name="Grigoriev I.V."/>
            <person name="Nagy L.G."/>
            <person name="Martin F."/>
            <person name="Kauserud H."/>
        </authorList>
    </citation>
    <scope>NUCLEOTIDE SEQUENCE</scope>
    <source>
        <strain evidence="1">CBHHK067</strain>
    </source>
</reference>
<comment type="caution">
    <text evidence="1">The sequence shown here is derived from an EMBL/GenBank/DDBJ whole genome shotgun (WGS) entry which is preliminary data.</text>
</comment>
<proteinExistence type="predicted"/>